<protein>
    <submittedName>
        <fullName evidence="2">Uncharacterized protein</fullName>
    </submittedName>
</protein>
<evidence type="ECO:0000313" key="3">
    <source>
        <dbReference type="Proteomes" id="UP000189941"/>
    </source>
</evidence>
<dbReference type="STRING" id="1121925.SAMN02746011_01749"/>
<reference evidence="3" key="1">
    <citation type="submission" date="2017-02" db="EMBL/GenBank/DDBJ databases">
        <authorList>
            <person name="Varghese N."/>
            <person name="Submissions S."/>
        </authorList>
    </citation>
    <scope>NUCLEOTIDE SEQUENCE [LARGE SCALE GENOMIC DNA]</scope>
    <source>
        <strain evidence="3">DSM 15739</strain>
    </source>
</reference>
<feature type="transmembrane region" description="Helical" evidence="1">
    <location>
        <begin position="699"/>
        <end position="720"/>
    </location>
</feature>
<dbReference type="AlphaFoldDB" id="A0A1T4NH63"/>
<feature type="transmembrane region" description="Helical" evidence="1">
    <location>
        <begin position="272"/>
        <end position="288"/>
    </location>
</feature>
<dbReference type="Proteomes" id="UP000189941">
    <property type="component" value="Unassembled WGS sequence"/>
</dbReference>
<feature type="transmembrane region" description="Helical" evidence="1">
    <location>
        <begin position="233"/>
        <end position="260"/>
    </location>
</feature>
<feature type="transmembrane region" description="Helical" evidence="1">
    <location>
        <begin position="380"/>
        <end position="401"/>
    </location>
</feature>
<evidence type="ECO:0000313" key="2">
    <source>
        <dbReference type="EMBL" id="SJZ78463.1"/>
    </source>
</evidence>
<name>A0A1T4NH63_9LACT</name>
<keyword evidence="1" id="KW-0812">Transmembrane</keyword>
<feature type="transmembrane region" description="Helical" evidence="1">
    <location>
        <begin position="189"/>
        <end position="213"/>
    </location>
</feature>
<sequence>MIPFSLHIYNNRKEDTTYQTVASFIELEQDTIKTHRQINQLEKANDKDFDKDGVYDALLVEAGKVLMDWNSKLFNKDFYYYEEELALYDVYQQIEDLPRFIPIILTRDDELTIKRERALIMQQHHFPYLEEKYPTASIHYINQLSKIMFSFYTVVIIILVFGFNVYKVLSPQYDFLLSTPIKRKKLVTIDFKLLVFSLLVVFAIFIFSSVVILSKQGWHYLHYPILLSSHLKFALLPAWELIVIRGVVWSGVVAGYSMLIQVIARFVKSPEVNFLILLIVSFGLQMVGNMKSWNPLSYIFDLEHQLLTVNRTFIVIFSLVILGIWIVYYHSDFMGSTYEQLRRGKVEAHNNNESQVYQIFYKCLGFEFIKRIRYRYVKRLLFGVFALLLASYAFIAFKTLYVEDEFKHHLKNQVDYYSGKVAEMQPKVDLIFLSTQQSFMPEFDKRLDTNQTFKEWYQQKDPTSYAAIQGLVGHFQENLDYYQATLNDVIEKEFGPEELIQYREYYFLQEANNRLITKSMPRKSILAAEAQNKIIKEKQLKPLLLGNLLLDSHIHSFDNYAEHRQWDHSTLYSLFIMSENHVHVFIVVILFIALFSSFAEEQKPNNTLNFQFSQPRRRISIYWDKHFYNFKALLGSFLLYLFGVMFFSSLIGGWGQSEYPIVHYLSKMFGEQNPSTTLYSNPEKLFFEMRSLSKHLSQLLMILLVSIYFLSNLGLSLSVWINNRFVLMTTLISALIGGYYLSVKFIHLPIIKYFPFIYLNSQSLVDGWFSHLGNNDDYHYIFGSLVLIVWSLVILLIGVISFNIRWGKDETLWK</sequence>
<feature type="transmembrane region" description="Helical" evidence="1">
    <location>
        <begin position="778"/>
        <end position="804"/>
    </location>
</feature>
<organism evidence="2 3">
    <name type="scientific">Globicatella sulfidifaciens DSM 15739</name>
    <dbReference type="NCBI Taxonomy" id="1121925"/>
    <lineage>
        <taxon>Bacteria</taxon>
        <taxon>Bacillati</taxon>
        <taxon>Bacillota</taxon>
        <taxon>Bacilli</taxon>
        <taxon>Lactobacillales</taxon>
        <taxon>Aerococcaceae</taxon>
        <taxon>Globicatella</taxon>
    </lineage>
</organism>
<keyword evidence="1" id="KW-0472">Membrane</keyword>
<proteinExistence type="predicted"/>
<feature type="transmembrane region" description="Helical" evidence="1">
    <location>
        <begin position="732"/>
        <end position="758"/>
    </location>
</feature>
<accession>A0A1T4NH63</accession>
<feature type="transmembrane region" description="Helical" evidence="1">
    <location>
        <begin position="147"/>
        <end position="169"/>
    </location>
</feature>
<evidence type="ECO:0000256" key="1">
    <source>
        <dbReference type="SAM" id="Phobius"/>
    </source>
</evidence>
<keyword evidence="3" id="KW-1185">Reference proteome</keyword>
<feature type="transmembrane region" description="Helical" evidence="1">
    <location>
        <begin position="632"/>
        <end position="655"/>
    </location>
</feature>
<feature type="transmembrane region" description="Helical" evidence="1">
    <location>
        <begin position="308"/>
        <end position="328"/>
    </location>
</feature>
<feature type="transmembrane region" description="Helical" evidence="1">
    <location>
        <begin position="581"/>
        <end position="599"/>
    </location>
</feature>
<dbReference type="EMBL" id="FUWO01000019">
    <property type="protein sequence ID" value="SJZ78463.1"/>
    <property type="molecule type" value="Genomic_DNA"/>
</dbReference>
<keyword evidence="1" id="KW-1133">Transmembrane helix</keyword>
<gene>
    <name evidence="2" type="ORF">SAMN02746011_01749</name>
</gene>